<proteinExistence type="evidence at transcript level"/>
<organism evidence="1">
    <name type="scientific">Macaca fascicularis</name>
    <name type="common">Crab-eating macaque</name>
    <name type="synonym">Cynomolgus monkey</name>
    <dbReference type="NCBI Taxonomy" id="9541"/>
    <lineage>
        <taxon>Eukaryota</taxon>
        <taxon>Metazoa</taxon>
        <taxon>Chordata</taxon>
        <taxon>Craniata</taxon>
        <taxon>Vertebrata</taxon>
        <taxon>Euteleostomi</taxon>
        <taxon>Mammalia</taxon>
        <taxon>Eutheria</taxon>
        <taxon>Euarchontoglires</taxon>
        <taxon>Primates</taxon>
        <taxon>Haplorrhini</taxon>
        <taxon>Catarrhini</taxon>
        <taxon>Cercopithecidae</taxon>
        <taxon>Cercopithecinae</taxon>
        <taxon>Macaca</taxon>
    </lineage>
</organism>
<keyword evidence="1" id="KW-0813">Transport</keyword>
<evidence type="ECO:0000313" key="1">
    <source>
        <dbReference type="EMBL" id="BAE90808.1"/>
    </source>
</evidence>
<dbReference type="GO" id="GO:0034220">
    <property type="term" value="P:monoatomic ion transmembrane transport"/>
    <property type="evidence" value="ECO:0007669"/>
    <property type="project" value="UniProtKB-KW"/>
</dbReference>
<keyword evidence="1" id="KW-0407">Ion channel</keyword>
<protein>
    <submittedName>
        <fullName evidence="1">Macaca fascicularis brain cDNA clone: QmoA-10007, similar to human potassium channel tetramerisation domain containing 12(KCTD12), mRNA, RefSeq: NM_138444.2</fullName>
    </submittedName>
</protein>
<dbReference type="EMBL" id="AB173746">
    <property type="protein sequence ID" value="BAE90808.1"/>
    <property type="molecule type" value="mRNA"/>
</dbReference>
<name>I7G823_MACFA</name>
<accession>I7G823</accession>
<keyword evidence="1" id="KW-0406">Ion transport</keyword>
<reference evidence="1" key="1">
    <citation type="journal article" date="2007" name="PLoS Biol.">
        <title>Rate of evolution in brain-expressed genes in humans and other primates.</title>
        <authorList>
            <person name="Wang H.-Y."/>
            <person name="Chien H.-C."/>
            <person name="Osada N."/>
            <person name="Hashimoto K."/>
            <person name="Sugano S."/>
            <person name="Gojobori T."/>
            <person name="Chou C.-K."/>
            <person name="Tsai S.-F."/>
            <person name="Wu C.-I."/>
            <person name="Shen C.-K.J."/>
        </authorList>
    </citation>
    <scope>NUCLEOTIDE SEQUENCE</scope>
</reference>
<dbReference type="AlphaFoldDB" id="I7G823"/>
<sequence>METLLGSCACLCVEFGLRLNNASEFICLKPEIIWDSYSLTKIQCYRDFSTLHGILLDCSTGST</sequence>